<feature type="domain" description="Cytochrome c" evidence="10">
    <location>
        <begin position="25"/>
        <end position="126"/>
    </location>
</feature>
<keyword evidence="6" id="KW-0560">Oxidoreductase</keyword>
<evidence type="ECO:0000313" key="11">
    <source>
        <dbReference type="EMBL" id="TPF76972.1"/>
    </source>
</evidence>
<dbReference type="GO" id="GO:0020037">
    <property type="term" value="F:heme binding"/>
    <property type="evidence" value="ECO:0007669"/>
    <property type="project" value="InterPro"/>
</dbReference>
<evidence type="ECO:0000313" key="12">
    <source>
        <dbReference type="Proteomes" id="UP000315388"/>
    </source>
</evidence>
<comment type="PTM">
    <text evidence="8">Binds 2 heme groups per subunit.</text>
</comment>
<keyword evidence="5" id="KW-0574">Periplasm</keyword>
<dbReference type="GO" id="GO:0004130">
    <property type="term" value="F:cytochrome-c peroxidase activity"/>
    <property type="evidence" value="ECO:0007669"/>
    <property type="project" value="TreeGrafter"/>
</dbReference>
<evidence type="ECO:0000256" key="2">
    <source>
        <dbReference type="ARBA" id="ARBA00022617"/>
    </source>
</evidence>
<keyword evidence="2 8" id="KW-0349">Heme</keyword>
<dbReference type="PANTHER" id="PTHR30600:SF10">
    <property type="entry name" value="BLL6722 PROTEIN"/>
    <property type="match status" value="1"/>
</dbReference>
<dbReference type="GO" id="GO:0009055">
    <property type="term" value="F:electron transfer activity"/>
    <property type="evidence" value="ECO:0007669"/>
    <property type="project" value="InterPro"/>
</dbReference>
<proteinExistence type="predicted"/>
<accession>A0A502BQX0</accession>
<dbReference type="Proteomes" id="UP000315388">
    <property type="component" value="Unassembled WGS sequence"/>
</dbReference>
<evidence type="ECO:0000256" key="7">
    <source>
        <dbReference type="ARBA" id="ARBA00023004"/>
    </source>
</evidence>
<evidence type="ECO:0000256" key="5">
    <source>
        <dbReference type="ARBA" id="ARBA00022764"/>
    </source>
</evidence>
<dbReference type="InterPro" id="IPR051395">
    <property type="entry name" value="Cytochrome_c_Peroxidase/MauG"/>
</dbReference>
<dbReference type="GO" id="GO:0042597">
    <property type="term" value="C:periplasmic space"/>
    <property type="evidence" value="ECO:0007669"/>
    <property type="project" value="UniProtKB-SubCell"/>
</dbReference>
<dbReference type="InterPro" id="IPR009056">
    <property type="entry name" value="Cyt_c-like_dom"/>
</dbReference>
<dbReference type="Gene3D" id="1.10.760.10">
    <property type="entry name" value="Cytochrome c-like domain"/>
    <property type="match status" value="2"/>
</dbReference>
<protein>
    <submittedName>
        <fullName evidence="11">Cytochrome-c peroxidase</fullName>
    </submittedName>
</protein>
<evidence type="ECO:0000256" key="6">
    <source>
        <dbReference type="ARBA" id="ARBA00023002"/>
    </source>
</evidence>
<gene>
    <name evidence="11" type="ORF">FHY56_00985</name>
</gene>
<dbReference type="PROSITE" id="PS51007">
    <property type="entry name" value="CYTC"/>
    <property type="match status" value="2"/>
</dbReference>
<comment type="caution">
    <text evidence="11">The sequence shown here is derived from an EMBL/GenBank/DDBJ whole genome shotgun (WGS) entry which is preliminary data.</text>
</comment>
<feature type="binding site" description="axial binding residue" evidence="9">
    <location>
        <position position="188"/>
    </location>
    <ligand>
        <name>heme c</name>
        <dbReference type="ChEBI" id="CHEBI:61717"/>
        <label>2</label>
    </ligand>
    <ligandPart>
        <name>Fe</name>
        <dbReference type="ChEBI" id="CHEBI:18248"/>
    </ligandPart>
</feature>
<dbReference type="AlphaFoldDB" id="A0A502BQX0"/>
<evidence type="ECO:0000256" key="9">
    <source>
        <dbReference type="PIRSR" id="PIRSR000294-2"/>
    </source>
</evidence>
<dbReference type="OrthoDB" id="9805202at2"/>
<dbReference type="EMBL" id="VEWJ01000001">
    <property type="protein sequence ID" value="TPF76972.1"/>
    <property type="molecule type" value="Genomic_DNA"/>
</dbReference>
<dbReference type="PIRSF" id="PIRSF000294">
    <property type="entry name" value="Cytochrome-c_peroxidase"/>
    <property type="match status" value="1"/>
</dbReference>
<dbReference type="RefSeq" id="WP_140903313.1">
    <property type="nucleotide sequence ID" value="NZ_JBHTMD010000017.1"/>
</dbReference>
<feature type="binding site" description="covalent" evidence="8">
    <location>
        <position position="50"/>
    </location>
    <ligand>
        <name>heme c</name>
        <dbReference type="ChEBI" id="CHEBI:61717"/>
        <label>1</label>
    </ligand>
</feature>
<dbReference type="SUPFAM" id="SSF46626">
    <property type="entry name" value="Cytochrome c"/>
    <property type="match status" value="2"/>
</dbReference>
<sequence length="308" mass="34120">MLSLQGATPPAAMSGDFAGSAASLHKQQLGEQLFSDRALSAKGDLACIDCHRPDHGWSDPLIRKGRNAPSLFGVAHRRLWSWDGSKTDLEVQLLAPLIDPQEMANKDIDSLLRKLSADKDYAAAFRSVYGSVAVKAHHVGDALRAFISRLDEPSRFDRFTNGERDILTDHELMGMRVFFDKAGCGTCHSGPLLSDDGFHNLGLSAFGEPSQDLGRYNITGNEDDVGRFRTPSLRHVSRTAPYMHTGHFKTLESVVNFYMRGGGDVWLRNETEANEPLRRAAARISPHIRPLDLEDDEREALIAFLHTL</sequence>
<feature type="binding site" description="covalent" evidence="8">
    <location>
        <position position="184"/>
    </location>
    <ligand>
        <name>heme c</name>
        <dbReference type="ChEBI" id="CHEBI:61717"/>
        <label>2</label>
    </ligand>
</feature>
<dbReference type="InterPro" id="IPR004852">
    <property type="entry name" value="Di-haem_cyt_c_peroxidsae"/>
</dbReference>
<dbReference type="Pfam" id="PF03150">
    <property type="entry name" value="CCP_MauG"/>
    <property type="match status" value="1"/>
</dbReference>
<feature type="domain" description="Cytochrome c" evidence="10">
    <location>
        <begin position="169"/>
        <end position="308"/>
    </location>
</feature>
<evidence type="ECO:0000256" key="3">
    <source>
        <dbReference type="ARBA" id="ARBA00022723"/>
    </source>
</evidence>
<dbReference type="GO" id="GO:0046872">
    <property type="term" value="F:metal ion binding"/>
    <property type="evidence" value="ECO:0007669"/>
    <property type="project" value="UniProtKB-KW"/>
</dbReference>
<keyword evidence="4" id="KW-0732">Signal</keyword>
<dbReference type="PANTHER" id="PTHR30600">
    <property type="entry name" value="CYTOCHROME C PEROXIDASE-RELATED"/>
    <property type="match status" value="1"/>
</dbReference>
<dbReference type="InterPro" id="IPR026259">
    <property type="entry name" value="MauG/Cytc_peroxidase"/>
</dbReference>
<evidence type="ECO:0000256" key="1">
    <source>
        <dbReference type="ARBA" id="ARBA00004418"/>
    </source>
</evidence>
<keyword evidence="12" id="KW-1185">Reference proteome</keyword>
<organism evidence="11 12">
    <name type="scientific">Brucella gallinifaecis</name>
    <dbReference type="NCBI Taxonomy" id="215590"/>
    <lineage>
        <taxon>Bacteria</taxon>
        <taxon>Pseudomonadati</taxon>
        <taxon>Pseudomonadota</taxon>
        <taxon>Alphaproteobacteria</taxon>
        <taxon>Hyphomicrobiales</taxon>
        <taxon>Brucellaceae</taxon>
        <taxon>Brucella/Ochrobactrum group</taxon>
        <taxon>Brucella</taxon>
    </lineage>
</organism>
<comment type="subcellular location">
    <subcellularLocation>
        <location evidence="1">Periplasm</location>
    </subcellularLocation>
</comment>
<keyword evidence="11" id="KW-0575">Peroxidase</keyword>
<comment type="cofactor">
    <cofactor evidence="8">
        <name>heme</name>
        <dbReference type="ChEBI" id="CHEBI:30413"/>
    </cofactor>
    <text evidence="8">Binds 2 heme groups.</text>
</comment>
<feature type="binding site" description="axial binding residue" evidence="9">
    <location>
        <position position="51"/>
    </location>
    <ligand>
        <name>heme c</name>
        <dbReference type="ChEBI" id="CHEBI:61717"/>
        <label>1</label>
    </ligand>
    <ligandPart>
        <name>Fe</name>
        <dbReference type="ChEBI" id="CHEBI:18248"/>
    </ligandPart>
</feature>
<reference evidence="11 12" key="1">
    <citation type="journal article" date="2003" name="Int. J. Syst. Evol. Microbiol.">
        <title>Towards a standardized format for the description of a novel species (of an established genus): Ochrobactrum gallinifaecis sp. nov.</title>
        <authorList>
            <person name="Kampfer P."/>
            <person name="Buczolits S."/>
            <person name="Albrecht A."/>
            <person name="Busse H.J."/>
            <person name="Stackebrandt E."/>
        </authorList>
    </citation>
    <scope>NUCLEOTIDE SEQUENCE [LARGE SCALE GENOMIC DNA]</scope>
    <source>
        <strain evidence="11 12">ISO 196</strain>
    </source>
</reference>
<dbReference type="InterPro" id="IPR036909">
    <property type="entry name" value="Cyt_c-like_dom_sf"/>
</dbReference>
<evidence type="ECO:0000259" key="10">
    <source>
        <dbReference type="PROSITE" id="PS51007"/>
    </source>
</evidence>
<name>A0A502BQX0_9HYPH</name>
<feature type="binding site" description="covalent" evidence="8">
    <location>
        <position position="47"/>
    </location>
    <ligand>
        <name>heme c</name>
        <dbReference type="ChEBI" id="CHEBI:61717"/>
        <label>1</label>
    </ligand>
</feature>
<keyword evidence="3 9" id="KW-0479">Metal-binding</keyword>
<evidence type="ECO:0000256" key="8">
    <source>
        <dbReference type="PIRSR" id="PIRSR000294-1"/>
    </source>
</evidence>
<evidence type="ECO:0000256" key="4">
    <source>
        <dbReference type="ARBA" id="ARBA00022729"/>
    </source>
</evidence>
<feature type="binding site" description="covalent" evidence="8">
    <location>
        <position position="187"/>
    </location>
    <ligand>
        <name>heme c</name>
        <dbReference type="ChEBI" id="CHEBI:61717"/>
        <label>2</label>
    </ligand>
</feature>
<keyword evidence="7 9" id="KW-0408">Iron</keyword>